<gene>
    <name evidence="1" type="primary">Necator_chrII.g7217</name>
    <name evidence="1" type="ORF">RB195_019424</name>
</gene>
<keyword evidence="2" id="KW-1185">Reference proteome</keyword>
<organism evidence="1 2">
    <name type="scientific">Necator americanus</name>
    <name type="common">Human hookworm</name>
    <dbReference type="NCBI Taxonomy" id="51031"/>
    <lineage>
        <taxon>Eukaryota</taxon>
        <taxon>Metazoa</taxon>
        <taxon>Ecdysozoa</taxon>
        <taxon>Nematoda</taxon>
        <taxon>Chromadorea</taxon>
        <taxon>Rhabditida</taxon>
        <taxon>Rhabditina</taxon>
        <taxon>Rhabditomorpha</taxon>
        <taxon>Strongyloidea</taxon>
        <taxon>Ancylostomatidae</taxon>
        <taxon>Bunostominae</taxon>
        <taxon>Necator</taxon>
    </lineage>
</organism>
<protein>
    <submittedName>
        <fullName evidence="1">Uncharacterized protein</fullName>
    </submittedName>
</protein>
<evidence type="ECO:0000313" key="1">
    <source>
        <dbReference type="EMBL" id="KAK6736715.1"/>
    </source>
</evidence>
<reference evidence="1 2" key="1">
    <citation type="submission" date="2023-08" db="EMBL/GenBank/DDBJ databases">
        <title>A Necator americanus chromosomal reference genome.</title>
        <authorList>
            <person name="Ilik V."/>
            <person name="Petrzelkova K.J."/>
            <person name="Pardy F."/>
            <person name="Fuh T."/>
            <person name="Niatou-Singa F.S."/>
            <person name="Gouil Q."/>
            <person name="Baker L."/>
            <person name="Ritchie M.E."/>
            <person name="Jex A.R."/>
            <person name="Gazzola D."/>
            <person name="Li H."/>
            <person name="Toshio Fujiwara R."/>
            <person name="Zhan B."/>
            <person name="Aroian R.V."/>
            <person name="Pafco B."/>
            <person name="Schwarz E.M."/>
        </authorList>
    </citation>
    <scope>NUCLEOTIDE SEQUENCE [LARGE SCALE GENOMIC DNA]</scope>
    <source>
        <strain evidence="1 2">Aroian</strain>
        <tissue evidence="1">Whole animal</tissue>
    </source>
</reference>
<name>A0ABR1CFV9_NECAM</name>
<proteinExistence type="predicted"/>
<dbReference type="Proteomes" id="UP001303046">
    <property type="component" value="Unassembled WGS sequence"/>
</dbReference>
<dbReference type="EMBL" id="JAVFWL010000002">
    <property type="protein sequence ID" value="KAK6736715.1"/>
    <property type="molecule type" value="Genomic_DNA"/>
</dbReference>
<sequence length="66" mass="7990">MEERIDACSKGLEAFKRKHIAAIFFLNIGRNKFLQRITFKRQRISSPSYSPFFLKFFLLYSHLYRL</sequence>
<comment type="caution">
    <text evidence="1">The sequence shown here is derived from an EMBL/GenBank/DDBJ whole genome shotgun (WGS) entry which is preliminary data.</text>
</comment>
<evidence type="ECO:0000313" key="2">
    <source>
        <dbReference type="Proteomes" id="UP001303046"/>
    </source>
</evidence>
<accession>A0ABR1CFV9</accession>